<comment type="caution">
    <text evidence="1">The sequence shown here is derived from an EMBL/GenBank/DDBJ whole genome shotgun (WGS) entry which is preliminary data.</text>
</comment>
<dbReference type="Proteomes" id="UP001205906">
    <property type="component" value="Unassembled WGS sequence"/>
</dbReference>
<dbReference type="EMBL" id="JAMXQS010000014">
    <property type="protein sequence ID" value="MCO6052287.1"/>
    <property type="molecule type" value="Genomic_DNA"/>
</dbReference>
<organism evidence="1 2">
    <name type="scientific">Mesorhizobium liriopis</name>
    <dbReference type="NCBI Taxonomy" id="2953882"/>
    <lineage>
        <taxon>Bacteria</taxon>
        <taxon>Pseudomonadati</taxon>
        <taxon>Pseudomonadota</taxon>
        <taxon>Alphaproteobacteria</taxon>
        <taxon>Hyphomicrobiales</taxon>
        <taxon>Phyllobacteriaceae</taxon>
        <taxon>Mesorhizobium</taxon>
    </lineage>
</organism>
<evidence type="ECO:0000313" key="2">
    <source>
        <dbReference type="Proteomes" id="UP001205906"/>
    </source>
</evidence>
<protein>
    <submittedName>
        <fullName evidence="1">Uncharacterized protein</fullName>
    </submittedName>
</protein>
<evidence type="ECO:0000313" key="1">
    <source>
        <dbReference type="EMBL" id="MCO6052287.1"/>
    </source>
</evidence>
<gene>
    <name evidence="1" type="ORF">NGM99_21085</name>
</gene>
<name>A0ABT1CBT8_9HYPH</name>
<proteinExistence type="predicted"/>
<reference evidence="1 2" key="1">
    <citation type="submission" date="2022-06" db="EMBL/GenBank/DDBJ databases">
        <title>Mesorhizobium sp. strain RP14 Genome sequencing and assembly.</title>
        <authorList>
            <person name="Kim I."/>
        </authorList>
    </citation>
    <scope>NUCLEOTIDE SEQUENCE [LARGE SCALE GENOMIC DNA]</scope>
    <source>
        <strain evidence="2">RP14(2022)</strain>
    </source>
</reference>
<accession>A0ABT1CBT8</accession>
<sequence>MNTANLQLEGLIMAIASINHVLVRKGLVSVEEIDVALLKAQANMADASRNDELSGADHDSINLPLRMLQLANQCAPEADVPTFSEMSRMVDEMKPSQDLVR</sequence>
<keyword evidence="2" id="KW-1185">Reference proteome</keyword>